<reference evidence="2 3" key="1">
    <citation type="submission" date="2021-01" db="EMBL/GenBank/DDBJ databases">
        <title>FDA dAtabase for Regulatory Grade micrObial Sequences (FDA-ARGOS): Supporting development and validation of Infectious Disease Dx tests.</title>
        <authorList>
            <person name="Sproer C."/>
            <person name="Gronow S."/>
            <person name="Severitt S."/>
            <person name="Schroder I."/>
            <person name="Tallon L."/>
            <person name="Sadzewicz L."/>
            <person name="Zhao X."/>
            <person name="Boylan J."/>
            <person name="Ott S."/>
            <person name="Bowen H."/>
            <person name="Vavikolanu K."/>
            <person name="Mehta A."/>
            <person name="Aluvathingal J."/>
            <person name="Nadendla S."/>
            <person name="Lowell S."/>
            <person name="Myers T."/>
            <person name="Yan Y."/>
            <person name="Sichtig H."/>
        </authorList>
    </citation>
    <scope>NUCLEOTIDE SEQUENCE [LARGE SCALE GENOMIC DNA]</scope>
    <source>
        <strain evidence="2 3">FDAARGOS_1141</strain>
    </source>
</reference>
<dbReference type="Proteomes" id="UP000595498">
    <property type="component" value="Chromosome"/>
</dbReference>
<feature type="transmembrane region" description="Helical" evidence="1">
    <location>
        <begin position="83"/>
        <end position="101"/>
    </location>
</feature>
<proteinExistence type="predicted"/>
<evidence type="ECO:0000313" key="2">
    <source>
        <dbReference type="EMBL" id="QQT55323.1"/>
    </source>
</evidence>
<keyword evidence="3" id="KW-1185">Reference proteome</keyword>
<dbReference type="PANTHER" id="PTHR44216:SF3">
    <property type="entry name" value="PROTEIN O-MANNOSYL-TRANSFERASE TMTC2"/>
    <property type="match status" value="1"/>
</dbReference>
<feature type="transmembrane region" description="Helical" evidence="1">
    <location>
        <begin position="351"/>
        <end position="371"/>
    </location>
</feature>
<gene>
    <name evidence="2" type="ORF">I6I98_08735</name>
</gene>
<feature type="transmembrane region" description="Helical" evidence="1">
    <location>
        <begin position="319"/>
        <end position="339"/>
    </location>
</feature>
<feature type="transmembrane region" description="Helical" evidence="1">
    <location>
        <begin position="113"/>
        <end position="133"/>
    </location>
</feature>
<dbReference type="InterPro" id="IPR052384">
    <property type="entry name" value="TMTC_O-mannosyltransferase"/>
</dbReference>
<feature type="transmembrane region" description="Helical" evidence="1">
    <location>
        <begin position="170"/>
        <end position="203"/>
    </location>
</feature>
<protein>
    <recommendedName>
        <fullName evidence="4">Glycosyltransferase RgtA/B/C/D-like domain-containing protein</fullName>
    </recommendedName>
</protein>
<dbReference type="PANTHER" id="PTHR44216">
    <property type="entry name" value="PROTEIN O-MANNOSYL-TRANSFERASE TMTC2"/>
    <property type="match status" value="1"/>
</dbReference>
<keyword evidence="1" id="KW-0812">Transmembrane</keyword>
<name>A0ABX7CT84_SPHMU</name>
<keyword evidence="1" id="KW-0472">Membrane</keyword>
<accession>A0ABX7CT84</accession>
<evidence type="ECO:0008006" key="4">
    <source>
        <dbReference type="Google" id="ProtNLM"/>
    </source>
</evidence>
<feature type="transmembrane region" description="Helical" evidence="1">
    <location>
        <begin position="290"/>
        <end position="312"/>
    </location>
</feature>
<dbReference type="EMBL" id="CP068224">
    <property type="protein sequence ID" value="QQT55323.1"/>
    <property type="molecule type" value="Genomic_DNA"/>
</dbReference>
<evidence type="ECO:0000256" key="1">
    <source>
        <dbReference type="SAM" id="Phobius"/>
    </source>
</evidence>
<evidence type="ECO:0000313" key="3">
    <source>
        <dbReference type="Proteomes" id="UP000595498"/>
    </source>
</evidence>
<feature type="transmembrane region" description="Helical" evidence="1">
    <location>
        <begin position="215"/>
        <end position="238"/>
    </location>
</feature>
<keyword evidence="1" id="KW-1133">Transmembrane helix</keyword>
<sequence length="414" mass="48986">MKINSLERILLFFIPVILCLITFSQIRGVGFAYVDDEWMLLENALVPKGFNKNIFLDINNLQYSPLNTLYYILIYKIDNFNPYWYHLGSLIIHLLNGYLVFKLLETLFSYTSIIDSAIAAYFVMLIWLVHPFNVESVVWISASKIPLYTFFFLLSFYTFIIAYKKKQMFSWYYVISVFCYIFSFLFKEQSIILLAVLTLYIVIDNKLRLVSFSYAQLKCLFPYFILTIIFTFITLYALHYQGASHPFEKFSVDKRIFFTFYSIGFYLFNTILPINLHYHYPYPIKSSENIPVIFIVITLLLIYCLISIILILKKKANYNIYLFFFLFFLLNLSLCLHILPLPRASIVADRYMYIPILGVLSIMTIYFSDWLKINIENNSKRHIIFVTVLSVIVVGFTIYSNVLVSDWFLRELNN</sequence>
<feature type="transmembrane region" description="Helical" evidence="1">
    <location>
        <begin position="145"/>
        <end position="163"/>
    </location>
</feature>
<organism evidence="2 3">
    <name type="scientific">Sphingobacterium multivorum</name>
    <dbReference type="NCBI Taxonomy" id="28454"/>
    <lineage>
        <taxon>Bacteria</taxon>
        <taxon>Pseudomonadati</taxon>
        <taxon>Bacteroidota</taxon>
        <taxon>Sphingobacteriia</taxon>
        <taxon>Sphingobacteriales</taxon>
        <taxon>Sphingobacteriaceae</taxon>
        <taxon>Sphingobacterium</taxon>
    </lineage>
</organism>
<feature type="transmembrane region" description="Helical" evidence="1">
    <location>
        <begin position="383"/>
        <end position="404"/>
    </location>
</feature>
<feature type="transmembrane region" description="Helical" evidence="1">
    <location>
        <begin position="258"/>
        <end position="278"/>
    </location>
</feature>